<evidence type="ECO:0000313" key="1">
    <source>
        <dbReference type="EMBL" id="CAG8825975.1"/>
    </source>
</evidence>
<dbReference type="EMBL" id="CAJVPY010067382">
    <property type="protein sequence ID" value="CAG8825975.1"/>
    <property type="molecule type" value="Genomic_DNA"/>
</dbReference>
<sequence>KLGFRRFSHVIRVAQIPNHLEFGMPKFQITSIWDFGKKY</sequence>
<organism evidence="1 2">
    <name type="scientific">Dentiscutata erythropus</name>
    <dbReference type="NCBI Taxonomy" id="1348616"/>
    <lineage>
        <taxon>Eukaryota</taxon>
        <taxon>Fungi</taxon>
        <taxon>Fungi incertae sedis</taxon>
        <taxon>Mucoromycota</taxon>
        <taxon>Glomeromycotina</taxon>
        <taxon>Glomeromycetes</taxon>
        <taxon>Diversisporales</taxon>
        <taxon>Gigasporaceae</taxon>
        <taxon>Dentiscutata</taxon>
    </lineage>
</organism>
<gene>
    <name evidence="1" type="ORF">DERYTH_LOCUS28006</name>
</gene>
<name>A0A9N9PJD7_9GLOM</name>
<protein>
    <submittedName>
        <fullName evidence="1">20900_t:CDS:1</fullName>
    </submittedName>
</protein>
<keyword evidence="2" id="KW-1185">Reference proteome</keyword>
<evidence type="ECO:0000313" key="2">
    <source>
        <dbReference type="Proteomes" id="UP000789405"/>
    </source>
</evidence>
<proteinExistence type="predicted"/>
<dbReference type="AlphaFoldDB" id="A0A9N9PJD7"/>
<comment type="caution">
    <text evidence="1">The sequence shown here is derived from an EMBL/GenBank/DDBJ whole genome shotgun (WGS) entry which is preliminary data.</text>
</comment>
<accession>A0A9N9PJD7</accession>
<dbReference type="Proteomes" id="UP000789405">
    <property type="component" value="Unassembled WGS sequence"/>
</dbReference>
<reference evidence="1" key="1">
    <citation type="submission" date="2021-06" db="EMBL/GenBank/DDBJ databases">
        <authorList>
            <person name="Kallberg Y."/>
            <person name="Tangrot J."/>
            <person name="Rosling A."/>
        </authorList>
    </citation>
    <scope>NUCLEOTIDE SEQUENCE</scope>
    <source>
        <strain evidence="1">MA453B</strain>
    </source>
</reference>
<feature type="non-terminal residue" evidence="1">
    <location>
        <position position="1"/>
    </location>
</feature>